<dbReference type="Gene3D" id="3.40.50.150">
    <property type="entry name" value="Vaccinia Virus protein VP39"/>
    <property type="match status" value="1"/>
</dbReference>
<dbReference type="InterPro" id="IPR050078">
    <property type="entry name" value="Ribosomal_L11_MeTrfase_PrmA"/>
</dbReference>
<dbReference type="PANTHER" id="PTHR43648">
    <property type="entry name" value="ELECTRON TRANSFER FLAVOPROTEIN BETA SUBUNIT LYSINE METHYLTRANSFERASE"/>
    <property type="match status" value="1"/>
</dbReference>
<keyword evidence="2" id="KW-0808">Transferase</keyword>
<dbReference type="AlphaFoldDB" id="A0A6J7CZF0"/>
<dbReference type="InterPro" id="IPR029063">
    <property type="entry name" value="SAM-dependent_MTases_sf"/>
</dbReference>
<gene>
    <name evidence="3" type="ORF">UFOPK3423_00288</name>
</gene>
<protein>
    <submittedName>
        <fullName evidence="3">Unannotated protein</fullName>
    </submittedName>
</protein>
<evidence type="ECO:0000256" key="1">
    <source>
        <dbReference type="ARBA" id="ARBA00022603"/>
    </source>
</evidence>
<proteinExistence type="predicted"/>
<dbReference type="GO" id="GO:0008276">
    <property type="term" value="F:protein methyltransferase activity"/>
    <property type="evidence" value="ECO:0007669"/>
    <property type="project" value="TreeGrafter"/>
</dbReference>
<accession>A0A6J7CZF0</accession>
<dbReference type="PANTHER" id="PTHR43648:SF1">
    <property type="entry name" value="ELECTRON TRANSFER FLAVOPROTEIN BETA SUBUNIT LYSINE METHYLTRANSFERASE"/>
    <property type="match status" value="1"/>
</dbReference>
<dbReference type="Pfam" id="PF06325">
    <property type="entry name" value="PrmA"/>
    <property type="match status" value="1"/>
</dbReference>
<evidence type="ECO:0000256" key="2">
    <source>
        <dbReference type="ARBA" id="ARBA00022679"/>
    </source>
</evidence>
<sequence length="280" mass="29885">MIRLALRVRREQAELVLAELLDLAPSGVEERELPGGIIEYAVYGAPGELPELPALEAVAGEALVEISTEEIADDWHERWRAFHRPVTIAAQRLGAPGLRVRPPWEPADPDGGYDELVIDPGRAFGTGAHDTTRLCLELLLGLEPAGAVADVGCGSGVLGIAAARLGWDPVTGLDHELESVEATRENAVVNGVAIQVERFDLLLDGPAPAAPTVLANLVRPLLLAVARTGFREGLVPRTLIASGLLVHEADEVAAAFREAMGLQEERRLIGGEWAALQLRS</sequence>
<organism evidence="3">
    <name type="scientific">freshwater metagenome</name>
    <dbReference type="NCBI Taxonomy" id="449393"/>
    <lineage>
        <taxon>unclassified sequences</taxon>
        <taxon>metagenomes</taxon>
        <taxon>ecological metagenomes</taxon>
    </lineage>
</organism>
<dbReference type="GO" id="GO:0032259">
    <property type="term" value="P:methylation"/>
    <property type="evidence" value="ECO:0007669"/>
    <property type="project" value="UniProtKB-KW"/>
</dbReference>
<dbReference type="SUPFAM" id="SSF53335">
    <property type="entry name" value="S-adenosyl-L-methionine-dependent methyltransferases"/>
    <property type="match status" value="1"/>
</dbReference>
<keyword evidence="1" id="KW-0489">Methyltransferase</keyword>
<name>A0A6J7CZF0_9ZZZZ</name>
<evidence type="ECO:0000313" key="3">
    <source>
        <dbReference type="EMBL" id="CAB4862178.1"/>
    </source>
</evidence>
<dbReference type="EMBL" id="CAFBLQ010000019">
    <property type="protein sequence ID" value="CAB4862178.1"/>
    <property type="molecule type" value="Genomic_DNA"/>
</dbReference>
<reference evidence="3" key="1">
    <citation type="submission" date="2020-05" db="EMBL/GenBank/DDBJ databases">
        <authorList>
            <person name="Chiriac C."/>
            <person name="Salcher M."/>
            <person name="Ghai R."/>
            <person name="Kavagutti S V."/>
        </authorList>
    </citation>
    <scope>NUCLEOTIDE SEQUENCE</scope>
</reference>